<evidence type="ECO:0000313" key="2">
    <source>
        <dbReference type="EMBL" id="SIT36791.1"/>
    </source>
</evidence>
<dbReference type="AlphaFoldDB" id="A0A1N7RQ08"/>
<keyword evidence="1" id="KW-1133">Transmembrane helix</keyword>
<dbReference type="Proteomes" id="UP000195569">
    <property type="component" value="Unassembled WGS sequence"/>
</dbReference>
<organism evidence="2 3">
    <name type="scientific">Paraburkholderia piptadeniae</name>
    <dbReference type="NCBI Taxonomy" id="1701573"/>
    <lineage>
        <taxon>Bacteria</taxon>
        <taxon>Pseudomonadati</taxon>
        <taxon>Pseudomonadota</taxon>
        <taxon>Betaproteobacteria</taxon>
        <taxon>Burkholderiales</taxon>
        <taxon>Burkholderiaceae</taxon>
        <taxon>Paraburkholderia</taxon>
    </lineage>
</organism>
<accession>A0A1N7RQ08</accession>
<proteinExistence type="predicted"/>
<evidence type="ECO:0000256" key="1">
    <source>
        <dbReference type="SAM" id="Phobius"/>
    </source>
</evidence>
<evidence type="ECO:0000313" key="3">
    <source>
        <dbReference type="Proteomes" id="UP000195569"/>
    </source>
</evidence>
<comment type="caution">
    <text evidence="2">The sequence shown here is derived from an EMBL/GenBank/DDBJ whole genome shotgun (WGS) entry which is preliminary data.</text>
</comment>
<keyword evidence="1" id="KW-0812">Transmembrane</keyword>
<protein>
    <submittedName>
        <fullName evidence="2">Uncharacterized protein</fullName>
    </submittedName>
</protein>
<dbReference type="EMBL" id="CYGY02000010">
    <property type="protein sequence ID" value="SIT36791.1"/>
    <property type="molecule type" value="Genomic_DNA"/>
</dbReference>
<reference evidence="2" key="1">
    <citation type="submission" date="2016-12" db="EMBL/GenBank/DDBJ databases">
        <authorList>
            <person name="Moulin L."/>
        </authorList>
    </citation>
    <scope>NUCLEOTIDE SEQUENCE [LARGE SCALE GENOMIC DNA]</scope>
    <source>
        <strain evidence="2">STM 7183</strain>
    </source>
</reference>
<gene>
    <name evidence="2" type="ORF">BN2476_100094</name>
</gene>
<keyword evidence="1" id="KW-0472">Membrane</keyword>
<name>A0A1N7RQ08_9BURK</name>
<feature type="transmembrane region" description="Helical" evidence="1">
    <location>
        <begin position="53"/>
        <end position="71"/>
    </location>
</feature>
<sequence>MSLGADTYTGCATGAGAGARTTTAGGGACTATTAGRGRAGAAEICCSLVTQPASATSAAIAATCVASFIVFKCGSPFVFAYVVIVVWSLGFGPINGTALQKL</sequence>
<feature type="transmembrane region" description="Helical" evidence="1">
    <location>
        <begin position="78"/>
        <end position="99"/>
    </location>
</feature>
<keyword evidence="3" id="KW-1185">Reference proteome</keyword>